<evidence type="ECO:0000256" key="5">
    <source>
        <dbReference type="SAM" id="Phobius"/>
    </source>
</evidence>
<keyword evidence="7" id="KW-0436">Ligase</keyword>
<keyword evidence="8" id="KW-1185">Reference proteome</keyword>
<feature type="transmembrane region" description="Helical" evidence="5">
    <location>
        <begin position="124"/>
        <end position="141"/>
    </location>
</feature>
<dbReference type="InterPro" id="IPR051533">
    <property type="entry name" value="WaaL-like"/>
</dbReference>
<evidence type="ECO:0000256" key="4">
    <source>
        <dbReference type="ARBA" id="ARBA00023136"/>
    </source>
</evidence>
<organism evidence="7 8">
    <name type="scientific">Aeoliella mucimassa</name>
    <dbReference type="NCBI Taxonomy" id="2527972"/>
    <lineage>
        <taxon>Bacteria</taxon>
        <taxon>Pseudomonadati</taxon>
        <taxon>Planctomycetota</taxon>
        <taxon>Planctomycetia</taxon>
        <taxon>Pirellulales</taxon>
        <taxon>Lacipirellulaceae</taxon>
        <taxon>Aeoliella</taxon>
    </lineage>
</organism>
<keyword evidence="3 5" id="KW-1133">Transmembrane helix</keyword>
<proteinExistence type="predicted"/>
<dbReference type="Pfam" id="PF04932">
    <property type="entry name" value="Wzy_C"/>
    <property type="match status" value="1"/>
</dbReference>
<feature type="transmembrane region" description="Helical" evidence="5">
    <location>
        <begin position="242"/>
        <end position="259"/>
    </location>
</feature>
<dbReference type="RefSeq" id="WP_145246508.1">
    <property type="nucleotide sequence ID" value="NZ_CP036278.1"/>
</dbReference>
<evidence type="ECO:0000313" key="8">
    <source>
        <dbReference type="Proteomes" id="UP000315750"/>
    </source>
</evidence>
<dbReference type="Proteomes" id="UP000315750">
    <property type="component" value="Chromosome"/>
</dbReference>
<feature type="transmembrane region" description="Helical" evidence="5">
    <location>
        <begin position="341"/>
        <end position="365"/>
    </location>
</feature>
<dbReference type="OrthoDB" id="871774at2"/>
<dbReference type="GO" id="GO:0016020">
    <property type="term" value="C:membrane"/>
    <property type="evidence" value="ECO:0007669"/>
    <property type="project" value="UniProtKB-SubCell"/>
</dbReference>
<feature type="transmembrane region" description="Helical" evidence="5">
    <location>
        <begin position="72"/>
        <end position="94"/>
    </location>
</feature>
<feature type="transmembrane region" description="Helical" evidence="5">
    <location>
        <begin position="162"/>
        <end position="187"/>
    </location>
</feature>
<dbReference type="EMBL" id="CP036278">
    <property type="protein sequence ID" value="QDU55680.1"/>
    <property type="molecule type" value="Genomic_DNA"/>
</dbReference>
<evidence type="ECO:0000259" key="6">
    <source>
        <dbReference type="Pfam" id="PF04932"/>
    </source>
</evidence>
<evidence type="ECO:0000256" key="1">
    <source>
        <dbReference type="ARBA" id="ARBA00004141"/>
    </source>
</evidence>
<comment type="subcellular location">
    <subcellularLocation>
        <location evidence="1">Membrane</location>
        <topology evidence="1">Multi-pass membrane protein</topology>
    </subcellularLocation>
</comment>
<sequence>MNRSAEVTSARATPSLGVWLIWLYAFWILTTPYLSPKLSFLATIRFERLLAGILICYSGSQMGVCYRNSKPLILFGTFFLICLVSSFTSPLGGIERAEHWLAEYWKVALLFYFIVYSVQTKEHVYLVLLGISAISLGYQLLSWRDFMAGGSYVFQQGIKRMVGIWSGGGIGAANGYAITTLFALPFFHLWTYYDNSWKRRFVKMLGVGLSIASIVFSGTRGAILVGITVVASGVLIFSRRRIQLLALAATVLGVAYGFMPEDLRIRYTDQFLPHSESRATDTKADEIASSSAEGRIEGLKDGYALFLQRPLLGWGPGTSGAARDSLPNAPFREEELQLHSLYGQIIAEVGLLGTLFFIMLNWNLIASLLRVVKSSIPLERTLAGLLLTSFTIYWLYGFISHTLFNQEWILLFGLSTVLISEYEWARSELPTESHLVDSSLQSPAGWGTCG</sequence>
<keyword evidence="4 5" id="KW-0472">Membrane</keyword>
<name>A0A518ALS4_9BACT</name>
<dbReference type="PANTHER" id="PTHR37422:SF13">
    <property type="entry name" value="LIPOPOLYSACCHARIDE BIOSYNTHESIS PROTEIN PA4999-RELATED"/>
    <property type="match status" value="1"/>
</dbReference>
<reference evidence="7 8" key="1">
    <citation type="submission" date="2019-02" db="EMBL/GenBank/DDBJ databases">
        <title>Deep-cultivation of Planctomycetes and their phenomic and genomic characterization uncovers novel biology.</title>
        <authorList>
            <person name="Wiegand S."/>
            <person name="Jogler M."/>
            <person name="Boedeker C."/>
            <person name="Pinto D."/>
            <person name="Vollmers J."/>
            <person name="Rivas-Marin E."/>
            <person name="Kohn T."/>
            <person name="Peeters S.H."/>
            <person name="Heuer A."/>
            <person name="Rast P."/>
            <person name="Oberbeckmann S."/>
            <person name="Bunk B."/>
            <person name="Jeske O."/>
            <person name="Meyerdierks A."/>
            <person name="Storesund J.E."/>
            <person name="Kallscheuer N."/>
            <person name="Luecker S."/>
            <person name="Lage O.M."/>
            <person name="Pohl T."/>
            <person name="Merkel B.J."/>
            <person name="Hornburger P."/>
            <person name="Mueller R.-W."/>
            <person name="Bruemmer F."/>
            <person name="Labrenz M."/>
            <person name="Spormann A.M."/>
            <person name="Op den Camp H."/>
            <person name="Overmann J."/>
            <person name="Amann R."/>
            <person name="Jetten M.S.M."/>
            <person name="Mascher T."/>
            <person name="Medema M.H."/>
            <person name="Devos D.P."/>
            <person name="Kaster A.-K."/>
            <person name="Ovreas L."/>
            <person name="Rohde M."/>
            <person name="Galperin M.Y."/>
            <person name="Jogler C."/>
        </authorList>
    </citation>
    <scope>NUCLEOTIDE SEQUENCE [LARGE SCALE GENOMIC DNA]</scope>
    <source>
        <strain evidence="7 8">Pan181</strain>
    </source>
</reference>
<evidence type="ECO:0000256" key="3">
    <source>
        <dbReference type="ARBA" id="ARBA00022989"/>
    </source>
</evidence>
<dbReference type="InterPro" id="IPR007016">
    <property type="entry name" value="O-antigen_ligase-rel_domated"/>
</dbReference>
<evidence type="ECO:0000313" key="7">
    <source>
        <dbReference type="EMBL" id="QDU55680.1"/>
    </source>
</evidence>
<feature type="transmembrane region" description="Helical" evidence="5">
    <location>
        <begin position="16"/>
        <end position="34"/>
    </location>
</feature>
<protein>
    <submittedName>
        <fullName evidence="7">O-Antigen ligase</fullName>
    </submittedName>
</protein>
<accession>A0A518ALS4</accession>
<feature type="transmembrane region" description="Helical" evidence="5">
    <location>
        <begin position="207"/>
        <end position="235"/>
    </location>
</feature>
<feature type="domain" description="O-antigen ligase-related" evidence="6">
    <location>
        <begin position="206"/>
        <end position="358"/>
    </location>
</feature>
<keyword evidence="2 5" id="KW-0812">Transmembrane</keyword>
<feature type="transmembrane region" description="Helical" evidence="5">
    <location>
        <begin position="101"/>
        <end position="118"/>
    </location>
</feature>
<gene>
    <name evidence="7" type="ORF">Pan181_18730</name>
</gene>
<evidence type="ECO:0000256" key="2">
    <source>
        <dbReference type="ARBA" id="ARBA00022692"/>
    </source>
</evidence>
<dbReference type="AlphaFoldDB" id="A0A518ALS4"/>
<dbReference type="KEGG" id="amuc:Pan181_18730"/>
<dbReference type="PANTHER" id="PTHR37422">
    <property type="entry name" value="TEICHURONIC ACID BIOSYNTHESIS PROTEIN TUAE"/>
    <property type="match status" value="1"/>
</dbReference>
<feature type="transmembrane region" description="Helical" evidence="5">
    <location>
        <begin position="377"/>
        <end position="396"/>
    </location>
</feature>
<dbReference type="GO" id="GO:0016874">
    <property type="term" value="F:ligase activity"/>
    <property type="evidence" value="ECO:0007669"/>
    <property type="project" value="UniProtKB-KW"/>
</dbReference>